<dbReference type="AlphaFoldDB" id="A0AAD1XB84"/>
<evidence type="ECO:0000259" key="6">
    <source>
        <dbReference type="PROSITE" id="PS50089"/>
    </source>
</evidence>
<dbReference type="InterPro" id="IPR013083">
    <property type="entry name" value="Znf_RING/FYVE/PHD"/>
</dbReference>
<accession>A0AAD1XB84</accession>
<dbReference type="SMART" id="SM00184">
    <property type="entry name" value="RING"/>
    <property type="match status" value="1"/>
</dbReference>
<dbReference type="PROSITE" id="PS00518">
    <property type="entry name" value="ZF_RING_1"/>
    <property type="match status" value="1"/>
</dbReference>
<proteinExistence type="predicted"/>
<evidence type="ECO:0000256" key="2">
    <source>
        <dbReference type="ARBA" id="ARBA00022771"/>
    </source>
</evidence>
<dbReference type="InterPro" id="IPR018957">
    <property type="entry name" value="Znf_C3HC4_RING-type"/>
</dbReference>
<keyword evidence="1" id="KW-0479">Metal-binding</keyword>
<name>A0AAD1XB84_EUPCR</name>
<keyword evidence="3" id="KW-0862">Zinc</keyword>
<dbReference type="GO" id="GO:0008270">
    <property type="term" value="F:zinc ion binding"/>
    <property type="evidence" value="ECO:0007669"/>
    <property type="project" value="UniProtKB-KW"/>
</dbReference>
<keyword evidence="8" id="KW-1185">Reference proteome</keyword>
<organism evidence="7 8">
    <name type="scientific">Euplotes crassus</name>
    <dbReference type="NCBI Taxonomy" id="5936"/>
    <lineage>
        <taxon>Eukaryota</taxon>
        <taxon>Sar</taxon>
        <taxon>Alveolata</taxon>
        <taxon>Ciliophora</taxon>
        <taxon>Intramacronucleata</taxon>
        <taxon>Spirotrichea</taxon>
        <taxon>Hypotrichia</taxon>
        <taxon>Euplotida</taxon>
        <taxon>Euplotidae</taxon>
        <taxon>Moneuplotes</taxon>
    </lineage>
</organism>
<keyword evidence="2 4" id="KW-0863">Zinc-finger</keyword>
<evidence type="ECO:0000256" key="3">
    <source>
        <dbReference type="ARBA" id="ARBA00022833"/>
    </source>
</evidence>
<dbReference type="EMBL" id="CAMPGE010005289">
    <property type="protein sequence ID" value="CAI2364140.1"/>
    <property type="molecule type" value="Genomic_DNA"/>
</dbReference>
<reference evidence="7" key="1">
    <citation type="submission" date="2023-07" db="EMBL/GenBank/DDBJ databases">
        <authorList>
            <consortium name="AG Swart"/>
            <person name="Singh M."/>
            <person name="Singh A."/>
            <person name="Seah K."/>
            <person name="Emmerich C."/>
        </authorList>
    </citation>
    <scope>NUCLEOTIDE SEQUENCE</scope>
    <source>
        <strain evidence="7">DP1</strain>
    </source>
</reference>
<dbReference type="Proteomes" id="UP001295684">
    <property type="component" value="Unassembled WGS sequence"/>
</dbReference>
<protein>
    <recommendedName>
        <fullName evidence="6">RING-type domain-containing protein</fullName>
    </recommendedName>
</protein>
<dbReference type="PROSITE" id="PS50089">
    <property type="entry name" value="ZF_RING_2"/>
    <property type="match status" value="1"/>
</dbReference>
<evidence type="ECO:0000256" key="4">
    <source>
        <dbReference type="PROSITE-ProRule" id="PRU00175"/>
    </source>
</evidence>
<dbReference type="Pfam" id="PF00097">
    <property type="entry name" value="zf-C3HC4"/>
    <property type="match status" value="1"/>
</dbReference>
<feature type="region of interest" description="Disordered" evidence="5">
    <location>
        <begin position="86"/>
        <end position="111"/>
    </location>
</feature>
<sequence length="166" mass="19081">MKDQPQSSKFDQESILQEQIVKEEKKSALLAEKLKREAKMYNQMRVEDLIRHKKKFKARNLDGKIHSPLVQNFTVETSQTLILGKEKNSLSDEGEKEWESDNSKNHSANTSILSDQKPPICAICLSEVKDQVKLDCKHKFCAECIGFYLMYQIQNGITDNNCPDCL</sequence>
<evidence type="ECO:0000313" key="8">
    <source>
        <dbReference type="Proteomes" id="UP001295684"/>
    </source>
</evidence>
<evidence type="ECO:0000313" key="7">
    <source>
        <dbReference type="EMBL" id="CAI2364140.1"/>
    </source>
</evidence>
<gene>
    <name evidence="7" type="ORF">ECRASSUSDP1_LOCUS5482</name>
</gene>
<dbReference type="Gene3D" id="3.30.40.10">
    <property type="entry name" value="Zinc/RING finger domain, C3HC4 (zinc finger)"/>
    <property type="match status" value="1"/>
</dbReference>
<dbReference type="InterPro" id="IPR017907">
    <property type="entry name" value="Znf_RING_CS"/>
</dbReference>
<feature type="domain" description="RING-type" evidence="6">
    <location>
        <begin position="121"/>
        <end position="165"/>
    </location>
</feature>
<dbReference type="SUPFAM" id="SSF57850">
    <property type="entry name" value="RING/U-box"/>
    <property type="match status" value="1"/>
</dbReference>
<evidence type="ECO:0000256" key="5">
    <source>
        <dbReference type="SAM" id="MobiDB-lite"/>
    </source>
</evidence>
<dbReference type="InterPro" id="IPR001841">
    <property type="entry name" value="Znf_RING"/>
</dbReference>
<evidence type="ECO:0000256" key="1">
    <source>
        <dbReference type="ARBA" id="ARBA00022723"/>
    </source>
</evidence>
<comment type="caution">
    <text evidence="7">The sequence shown here is derived from an EMBL/GenBank/DDBJ whole genome shotgun (WGS) entry which is preliminary data.</text>
</comment>